<dbReference type="InterPro" id="IPR051262">
    <property type="entry name" value="SMP-30/CGR1_Lactonase"/>
</dbReference>
<dbReference type="PANTHER" id="PTHR47572">
    <property type="entry name" value="LIPOPROTEIN-RELATED"/>
    <property type="match status" value="1"/>
</dbReference>
<keyword evidence="2" id="KW-0862">Zinc</keyword>
<dbReference type="InterPro" id="IPR005511">
    <property type="entry name" value="SMP-30"/>
</dbReference>
<comment type="cofactor">
    <cofactor evidence="2">
        <name>Zn(2+)</name>
        <dbReference type="ChEBI" id="CHEBI:29105"/>
    </cofactor>
    <text evidence="2">Binds 1 divalent metal cation per subunit.</text>
</comment>
<accession>A0A6I6MQ62</accession>
<dbReference type="EC" id="3.1.1.17" evidence="4"/>
<name>A0A6I6MQ62_9CAUL</name>
<reference evidence="5" key="1">
    <citation type="submission" date="2019-12" db="EMBL/GenBank/DDBJ databases">
        <title>Complete genome of Terracaulis silvestris 0127_4.</title>
        <authorList>
            <person name="Vieira S."/>
            <person name="Riedel T."/>
            <person name="Sproer C."/>
            <person name="Pascual J."/>
            <person name="Boedeker C."/>
            <person name="Overmann J."/>
        </authorList>
    </citation>
    <scope>NUCLEOTIDE SEQUENCE [LARGE SCALE GENOMIC DNA]</scope>
    <source>
        <strain evidence="5">0127_4</strain>
    </source>
</reference>
<keyword evidence="5" id="KW-1185">Reference proteome</keyword>
<dbReference type="GO" id="GO:0046872">
    <property type="term" value="F:metal ion binding"/>
    <property type="evidence" value="ECO:0007669"/>
    <property type="project" value="UniProtKB-KW"/>
</dbReference>
<evidence type="ECO:0000259" key="3">
    <source>
        <dbReference type="Pfam" id="PF08450"/>
    </source>
</evidence>
<feature type="binding site" evidence="2">
    <location>
        <position position="42"/>
    </location>
    <ligand>
        <name>a divalent metal cation</name>
        <dbReference type="ChEBI" id="CHEBI:60240"/>
    </ligand>
</feature>
<feature type="binding site" evidence="2">
    <location>
        <position position="127"/>
    </location>
    <ligand>
        <name>substrate</name>
    </ligand>
</feature>
<dbReference type="PANTHER" id="PTHR47572:SF5">
    <property type="entry name" value="BLR2277 PROTEIN"/>
    <property type="match status" value="1"/>
</dbReference>
<feature type="binding site" evidence="2">
    <location>
        <position position="221"/>
    </location>
    <ligand>
        <name>a divalent metal cation</name>
        <dbReference type="ChEBI" id="CHEBI:60240"/>
    </ligand>
</feature>
<gene>
    <name evidence="4" type="primary">gnl_1</name>
    <name evidence="4" type="ORF">DSM104635_01762</name>
</gene>
<dbReference type="AlphaFoldDB" id="A0A6I6MQ62"/>
<dbReference type="EMBL" id="CP047045">
    <property type="protein sequence ID" value="QGZ94927.1"/>
    <property type="molecule type" value="Genomic_DNA"/>
</dbReference>
<dbReference type="Pfam" id="PF08450">
    <property type="entry name" value="SGL"/>
    <property type="match status" value="1"/>
</dbReference>
<dbReference type="GO" id="GO:0004341">
    <property type="term" value="F:gluconolactonase activity"/>
    <property type="evidence" value="ECO:0007669"/>
    <property type="project" value="UniProtKB-EC"/>
</dbReference>
<evidence type="ECO:0000313" key="5">
    <source>
        <dbReference type="Proteomes" id="UP000431269"/>
    </source>
</evidence>
<feature type="active site" description="Proton donor/acceptor" evidence="1">
    <location>
        <position position="221"/>
    </location>
</feature>
<dbReference type="Proteomes" id="UP000431269">
    <property type="component" value="Chromosome"/>
</dbReference>
<dbReference type="Gene3D" id="2.120.10.30">
    <property type="entry name" value="TolB, C-terminal domain"/>
    <property type="match status" value="1"/>
</dbReference>
<keyword evidence="2" id="KW-0479">Metal-binding</keyword>
<dbReference type="KEGG" id="tsv:DSM104635_01762"/>
<feature type="binding site" evidence="2">
    <location>
        <position position="174"/>
    </location>
    <ligand>
        <name>a divalent metal cation</name>
        <dbReference type="ChEBI" id="CHEBI:60240"/>
    </ligand>
</feature>
<dbReference type="InterPro" id="IPR011042">
    <property type="entry name" value="6-blade_b-propeller_TolB-like"/>
</dbReference>
<protein>
    <submittedName>
        <fullName evidence="4">Gluconolactonase</fullName>
        <ecNumber evidence="4">3.1.1.17</ecNumber>
    </submittedName>
</protein>
<proteinExistence type="predicted"/>
<sequence>MFAPPPAVETSIFASLPKTLRRAEATTTMSRLLGRPIDSFLEGPSFDRDGNLFCVDLAHGRIFRVDASGHFDTVIAYDGSPNGLKIHADGRIFVADRRLGILVIDRDATKMEVIADQLDVERFRGPNDLVFAPNGDLYFTDQGMSDLAQRTGRVLRLKPSGKLEVVLDELPSPNGIALDAEGRELFVALTRANSVIRATLIDGRAVRVQTYIQLSGGGGPDGLAIDRDGGLAVAHPMMGAVWLFDAIGQPQLRINMCRGKLGTNIAFGGPDGRRLFITESESGTIQTADLPAPGLAMFSHAARDDR</sequence>
<evidence type="ECO:0000256" key="1">
    <source>
        <dbReference type="PIRSR" id="PIRSR605511-1"/>
    </source>
</evidence>
<feature type="domain" description="SMP-30/Gluconolactonase/LRE-like region" evidence="3">
    <location>
        <begin position="42"/>
        <end position="279"/>
    </location>
</feature>
<dbReference type="RefSeq" id="WP_158765827.1">
    <property type="nucleotide sequence ID" value="NZ_CP047045.1"/>
</dbReference>
<dbReference type="PRINTS" id="PR01790">
    <property type="entry name" value="SMP30FAMILY"/>
</dbReference>
<keyword evidence="4" id="KW-0378">Hydrolase</keyword>
<organism evidence="4 5">
    <name type="scientific">Terricaulis silvestris</name>
    <dbReference type="NCBI Taxonomy" id="2686094"/>
    <lineage>
        <taxon>Bacteria</taxon>
        <taxon>Pseudomonadati</taxon>
        <taxon>Pseudomonadota</taxon>
        <taxon>Alphaproteobacteria</taxon>
        <taxon>Caulobacterales</taxon>
        <taxon>Caulobacteraceae</taxon>
        <taxon>Terricaulis</taxon>
    </lineage>
</organism>
<dbReference type="SUPFAM" id="SSF63829">
    <property type="entry name" value="Calcium-dependent phosphotriesterase"/>
    <property type="match status" value="1"/>
</dbReference>
<evidence type="ECO:0000313" key="4">
    <source>
        <dbReference type="EMBL" id="QGZ94927.1"/>
    </source>
</evidence>
<dbReference type="InterPro" id="IPR013658">
    <property type="entry name" value="SGL"/>
</dbReference>
<evidence type="ECO:0000256" key="2">
    <source>
        <dbReference type="PIRSR" id="PIRSR605511-2"/>
    </source>
</evidence>